<comment type="caution">
    <text evidence="6">The sequence shown here is derived from an EMBL/GenBank/DDBJ whole genome shotgun (WGS) entry which is preliminary data.</text>
</comment>
<sequence length="198" mass="21653">MSLRERKKAETRQRIADVGTALFVARGFDNVTIAEVADAAGVSKVTVFNYFPRKEDIFFDRVPEAKALLTDALRDRAPDETPVAALRRLFVRLAVEHHPLGGFDARYPAFWRTLLGSPALRARAREAFDEVQDHLATLLAEAGTPDPTLTAALVLAAQRAAYTAGFTRVLAGEDVDRVTADHVAAVEHAFDVLATGLR</sequence>
<dbReference type="Gene3D" id="1.10.10.60">
    <property type="entry name" value="Homeodomain-like"/>
    <property type="match status" value="1"/>
</dbReference>
<evidence type="ECO:0000313" key="7">
    <source>
        <dbReference type="Proteomes" id="UP000272729"/>
    </source>
</evidence>
<gene>
    <name evidence="6" type="ORF">DFJ66_0087</name>
</gene>
<feature type="DNA-binding region" description="H-T-H motif" evidence="4">
    <location>
        <begin position="32"/>
        <end position="51"/>
    </location>
</feature>
<evidence type="ECO:0000256" key="2">
    <source>
        <dbReference type="ARBA" id="ARBA00023125"/>
    </source>
</evidence>
<proteinExistence type="predicted"/>
<name>A0A495WYL6_9PSEU</name>
<evidence type="ECO:0000256" key="3">
    <source>
        <dbReference type="ARBA" id="ARBA00023163"/>
    </source>
</evidence>
<keyword evidence="1" id="KW-0805">Transcription regulation</keyword>
<dbReference type="Proteomes" id="UP000272729">
    <property type="component" value="Unassembled WGS sequence"/>
</dbReference>
<dbReference type="Gene3D" id="1.10.357.10">
    <property type="entry name" value="Tetracycline Repressor, domain 2"/>
    <property type="match status" value="1"/>
</dbReference>
<dbReference type="InterPro" id="IPR050109">
    <property type="entry name" value="HTH-type_TetR-like_transc_reg"/>
</dbReference>
<dbReference type="PROSITE" id="PS50977">
    <property type="entry name" value="HTH_TETR_2"/>
    <property type="match status" value="1"/>
</dbReference>
<reference evidence="6 7" key="1">
    <citation type="submission" date="2018-10" db="EMBL/GenBank/DDBJ databases">
        <title>Sequencing the genomes of 1000 actinobacteria strains.</title>
        <authorList>
            <person name="Klenk H.-P."/>
        </authorList>
    </citation>
    <scope>NUCLEOTIDE SEQUENCE [LARGE SCALE GENOMIC DNA]</scope>
    <source>
        <strain evidence="6 7">DSM 43911</strain>
    </source>
</reference>
<dbReference type="InterPro" id="IPR009057">
    <property type="entry name" value="Homeodomain-like_sf"/>
</dbReference>
<accession>A0A495WYL6</accession>
<dbReference type="PANTHER" id="PTHR30055">
    <property type="entry name" value="HTH-TYPE TRANSCRIPTIONAL REGULATOR RUTR"/>
    <property type="match status" value="1"/>
</dbReference>
<evidence type="ECO:0000256" key="4">
    <source>
        <dbReference type="PROSITE-ProRule" id="PRU00335"/>
    </source>
</evidence>
<dbReference type="OrthoDB" id="3211155at2"/>
<evidence type="ECO:0000256" key="1">
    <source>
        <dbReference type="ARBA" id="ARBA00023015"/>
    </source>
</evidence>
<dbReference type="PRINTS" id="PR00455">
    <property type="entry name" value="HTHTETR"/>
</dbReference>
<dbReference type="GO" id="GO:0000976">
    <property type="term" value="F:transcription cis-regulatory region binding"/>
    <property type="evidence" value="ECO:0007669"/>
    <property type="project" value="TreeGrafter"/>
</dbReference>
<keyword evidence="3" id="KW-0804">Transcription</keyword>
<keyword evidence="7" id="KW-1185">Reference proteome</keyword>
<dbReference type="InterPro" id="IPR001647">
    <property type="entry name" value="HTH_TetR"/>
</dbReference>
<dbReference type="AlphaFoldDB" id="A0A495WYL6"/>
<dbReference type="Pfam" id="PF00440">
    <property type="entry name" value="TetR_N"/>
    <property type="match status" value="1"/>
</dbReference>
<dbReference type="PANTHER" id="PTHR30055:SF234">
    <property type="entry name" value="HTH-TYPE TRANSCRIPTIONAL REGULATOR BETI"/>
    <property type="match status" value="1"/>
</dbReference>
<protein>
    <submittedName>
        <fullName evidence="6">TetR family transcriptional regulator</fullName>
    </submittedName>
</protein>
<evidence type="ECO:0000259" key="5">
    <source>
        <dbReference type="PROSITE" id="PS50977"/>
    </source>
</evidence>
<dbReference type="GO" id="GO:0003700">
    <property type="term" value="F:DNA-binding transcription factor activity"/>
    <property type="evidence" value="ECO:0007669"/>
    <property type="project" value="TreeGrafter"/>
</dbReference>
<dbReference type="RefSeq" id="WP_121216856.1">
    <property type="nucleotide sequence ID" value="NZ_JBIUBA010000011.1"/>
</dbReference>
<dbReference type="EMBL" id="RBXR01000001">
    <property type="protein sequence ID" value="RKT66921.1"/>
    <property type="molecule type" value="Genomic_DNA"/>
</dbReference>
<dbReference type="SUPFAM" id="SSF46689">
    <property type="entry name" value="Homeodomain-like"/>
    <property type="match status" value="1"/>
</dbReference>
<evidence type="ECO:0000313" key="6">
    <source>
        <dbReference type="EMBL" id="RKT66921.1"/>
    </source>
</evidence>
<feature type="domain" description="HTH tetR-type" evidence="5">
    <location>
        <begin position="9"/>
        <end position="69"/>
    </location>
</feature>
<keyword evidence="2 4" id="KW-0238">DNA-binding</keyword>
<organism evidence="6 7">
    <name type="scientific">Saccharothrix variisporea</name>
    <dbReference type="NCBI Taxonomy" id="543527"/>
    <lineage>
        <taxon>Bacteria</taxon>
        <taxon>Bacillati</taxon>
        <taxon>Actinomycetota</taxon>
        <taxon>Actinomycetes</taxon>
        <taxon>Pseudonocardiales</taxon>
        <taxon>Pseudonocardiaceae</taxon>
        <taxon>Saccharothrix</taxon>
    </lineage>
</organism>